<dbReference type="EMBL" id="SBHS01000001">
    <property type="protein sequence ID" value="TWU78542.1"/>
    <property type="molecule type" value="Genomic_DNA"/>
</dbReference>
<sequence length="339" mass="37939">MPSVPSPCHISPDSDDFLNLVDQGLCISCNEIPAPPSRKASHAQSDSSAYPSPGHNTPRVQSPVSEYCRANRLSFSGLSRFGRTNDCLSNLRSSSSSSDRQAIGDTSHHELMADTAAAITEWQEVPRPMKSATYNNYSLADSSDLFPSDSLSQREAVSLAPSNPPSPPPTKCPTHKSAQSSKYCEHLNTQYDGTVEAIRNRSPEPKNGLTPALDTTQSFHQSKRKASQFSLRSLTKSLSKRPRLVAFRQWAINFYHGSSRRLSEAYHRLKYHRQGHSGEPGAWRSMRRRHRRGDGERGNPCDQPYGEFKYDQGAPGNQEWWKDGVTKYRAPSWMFHSKQ</sequence>
<feature type="region of interest" description="Disordered" evidence="1">
    <location>
        <begin position="273"/>
        <end position="306"/>
    </location>
</feature>
<dbReference type="AlphaFoldDB" id="A0A5C6GL50"/>
<feature type="region of interest" description="Disordered" evidence="1">
    <location>
        <begin position="202"/>
        <end position="224"/>
    </location>
</feature>
<feature type="region of interest" description="Disordered" evidence="1">
    <location>
        <begin position="150"/>
        <end position="181"/>
    </location>
</feature>
<protein>
    <submittedName>
        <fullName evidence="2">Uncharacterized protein</fullName>
    </submittedName>
</protein>
<proteinExistence type="predicted"/>
<evidence type="ECO:0000313" key="3">
    <source>
        <dbReference type="Proteomes" id="UP000317257"/>
    </source>
</evidence>
<organism evidence="2 3">
    <name type="scientific">Metarhizium rileyi (strain RCEF 4871)</name>
    <name type="common">Nomuraea rileyi</name>
    <dbReference type="NCBI Taxonomy" id="1649241"/>
    <lineage>
        <taxon>Eukaryota</taxon>
        <taxon>Fungi</taxon>
        <taxon>Dikarya</taxon>
        <taxon>Ascomycota</taxon>
        <taxon>Pezizomycotina</taxon>
        <taxon>Sordariomycetes</taxon>
        <taxon>Hypocreomycetidae</taxon>
        <taxon>Hypocreales</taxon>
        <taxon>Clavicipitaceae</taxon>
        <taxon>Metarhizium</taxon>
    </lineage>
</organism>
<evidence type="ECO:0000256" key="1">
    <source>
        <dbReference type="SAM" id="MobiDB-lite"/>
    </source>
</evidence>
<feature type="compositionally biased region" description="Pro residues" evidence="1">
    <location>
        <begin position="162"/>
        <end position="171"/>
    </location>
</feature>
<gene>
    <name evidence="2" type="ORF">ED733_002369</name>
</gene>
<feature type="region of interest" description="Disordered" evidence="1">
    <location>
        <begin position="36"/>
        <end position="62"/>
    </location>
</feature>
<reference evidence="3" key="1">
    <citation type="submission" date="2018-12" db="EMBL/GenBank/DDBJ databases">
        <title>The complete genome of Metarhizium rileyi, a key fungal pathogen of Lepidoptera.</title>
        <authorList>
            <person name="Binneck E."/>
            <person name="Lastra C.C.L."/>
            <person name="Sosa-Gomez D.R."/>
        </authorList>
    </citation>
    <scope>NUCLEOTIDE SEQUENCE [LARGE SCALE GENOMIC DNA]</scope>
    <source>
        <strain evidence="3">Cep018-CH2</strain>
    </source>
</reference>
<comment type="caution">
    <text evidence="2">The sequence shown here is derived from an EMBL/GenBank/DDBJ whole genome shotgun (WGS) entry which is preliminary data.</text>
</comment>
<dbReference type="Proteomes" id="UP000317257">
    <property type="component" value="Unassembled WGS sequence"/>
</dbReference>
<feature type="compositionally biased region" description="Polar residues" evidence="1">
    <location>
        <begin position="42"/>
        <end position="62"/>
    </location>
</feature>
<name>A0A5C6GL50_METRR</name>
<evidence type="ECO:0000313" key="2">
    <source>
        <dbReference type="EMBL" id="TWU78542.1"/>
    </source>
</evidence>
<accession>A0A5C6GL50</accession>